<dbReference type="Pfam" id="PF03995">
    <property type="entry name" value="Inhibitor_I36"/>
    <property type="match status" value="1"/>
</dbReference>
<accession>A0ABT9PE42</accession>
<feature type="chain" id="PRO_5045449272" description="Peptidase inhibitor family I36" evidence="1">
    <location>
        <begin position="31"/>
        <end position="141"/>
    </location>
</feature>
<keyword evidence="1" id="KW-0732">Signal</keyword>
<dbReference type="Proteomes" id="UP001235712">
    <property type="component" value="Unassembled WGS sequence"/>
</dbReference>
<evidence type="ECO:0008006" key="4">
    <source>
        <dbReference type="Google" id="ProtNLM"/>
    </source>
</evidence>
<evidence type="ECO:0000256" key="1">
    <source>
        <dbReference type="SAM" id="SignalP"/>
    </source>
</evidence>
<dbReference type="RefSeq" id="WP_307250295.1">
    <property type="nucleotide sequence ID" value="NZ_JAUSQZ010000001.1"/>
</dbReference>
<proteinExistence type="predicted"/>
<dbReference type="EMBL" id="JAUSQZ010000001">
    <property type="protein sequence ID" value="MDP9830973.1"/>
    <property type="molecule type" value="Genomic_DNA"/>
</dbReference>
<gene>
    <name evidence="2" type="ORF">J2S57_006722</name>
</gene>
<comment type="caution">
    <text evidence="2">The sequence shown here is derived from an EMBL/GenBank/DDBJ whole genome shotgun (WGS) entry which is preliminary data.</text>
</comment>
<evidence type="ECO:0000313" key="2">
    <source>
        <dbReference type="EMBL" id="MDP9830973.1"/>
    </source>
</evidence>
<evidence type="ECO:0000313" key="3">
    <source>
        <dbReference type="Proteomes" id="UP001235712"/>
    </source>
</evidence>
<protein>
    <recommendedName>
        <fullName evidence="4">Peptidase inhibitor family I36</fullName>
    </recommendedName>
</protein>
<sequence length="141" mass="14711">MKLVGRIAAVVSAVVLSGTASVLVSSQAQADTLCPEGYMCMYEKANYGGGRYILPRLASGAPCDADFRGKKFDNGNALDNHVSSFRNLTPWAVTLSTGPGTSSPVTRVISARQQAPGLDPLPAEGSLIPAVYLDDFLSSAC</sequence>
<organism evidence="2 3">
    <name type="scientific">Kineosporia succinea</name>
    <dbReference type="NCBI Taxonomy" id="84632"/>
    <lineage>
        <taxon>Bacteria</taxon>
        <taxon>Bacillati</taxon>
        <taxon>Actinomycetota</taxon>
        <taxon>Actinomycetes</taxon>
        <taxon>Kineosporiales</taxon>
        <taxon>Kineosporiaceae</taxon>
        <taxon>Kineosporia</taxon>
    </lineage>
</organism>
<dbReference type="Gene3D" id="2.60.20.10">
    <property type="entry name" value="Crystallins"/>
    <property type="match status" value="1"/>
</dbReference>
<name>A0ABT9PE42_9ACTN</name>
<feature type="signal peptide" evidence="1">
    <location>
        <begin position="1"/>
        <end position="30"/>
    </location>
</feature>
<reference evidence="2 3" key="1">
    <citation type="submission" date="2023-07" db="EMBL/GenBank/DDBJ databases">
        <title>Sequencing the genomes of 1000 actinobacteria strains.</title>
        <authorList>
            <person name="Klenk H.-P."/>
        </authorList>
    </citation>
    <scope>NUCLEOTIDE SEQUENCE [LARGE SCALE GENOMIC DNA]</scope>
    <source>
        <strain evidence="2 3">DSM 44388</strain>
    </source>
</reference>
<keyword evidence="3" id="KW-1185">Reference proteome</keyword>